<evidence type="ECO:0000313" key="2">
    <source>
        <dbReference type="Proteomes" id="UP001447188"/>
    </source>
</evidence>
<proteinExistence type="predicted"/>
<dbReference type="EMBL" id="JBBBZM010000014">
    <property type="protein sequence ID" value="KAL0639160.1"/>
    <property type="molecule type" value="Genomic_DNA"/>
</dbReference>
<sequence>MSVQPVVKKYTVGSIGVWEKIRRLLAVDPERSSGIPLNPTYRIPAPASVPATEYTDPVTVPAADIAGNPYWQRDVRRNYPRLSTFRQSDIAGLLSVGSAANPRIEVGEAGARQLVAIKEGGAKGVLSLAFEKDGSRAISEVLGPGGLPPLPGTGVSWVLDNSEGFPGKYDTLVASRESVMGADRFVRYPCRTFR</sequence>
<dbReference type="PANTHER" id="PTHR37325">
    <property type="entry name" value="OXIDOREDUCTASE 21 KDA SUBUNIT, PUTATIVE (AFU_ORTHOLOGUE AFUA_4G05910)-RELATED"/>
    <property type="match status" value="1"/>
</dbReference>
<keyword evidence="2" id="KW-1185">Reference proteome</keyword>
<name>A0ABR3GTN4_9PEZI</name>
<dbReference type="InterPro" id="IPR016813">
    <property type="entry name" value="NADH_Ub_cplx-1_21kDa"/>
</dbReference>
<reference evidence="1 2" key="1">
    <citation type="submission" date="2024-02" db="EMBL/GenBank/DDBJ databases">
        <title>Discinaceae phylogenomics.</title>
        <authorList>
            <person name="Dirks A.C."/>
            <person name="James T.Y."/>
        </authorList>
    </citation>
    <scope>NUCLEOTIDE SEQUENCE [LARGE SCALE GENOMIC DNA]</scope>
    <source>
        <strain evidence="1 2">ACD0624</strain>
    </source>
</reference>
<dbReference type="PANTHER" id="PTHR37325:SF1">
    <property type="entry name" value="OXIDOREDUCTASE 21 KDA SUBUNIT, PUTATIVE (AFU_ORTHOLOGUE AFUA_4G05910)-RELATED"/>
    <property type="match status" value="1"/>
</dbReference>
<comment type="caution">
    <text evidence="1">The sequence shown here is derived from an EMBL/GenBank/DDBJ whole genome shotgun (WGS) entry which is preliminary data.</text>
</comment>
<dbReference type="Proteomes" id="UP001447188">
    <property type="component" value="Unassembled WGS sequence"/>
</dbReference>
<gene>
    <name evidence="1" type="ORF">Q9L58_001846</name>
</gene>
<evidence type="ECO:0000313" key="1">
    <source>
        <dbReference type="EMBL" id="KAL0639160.1"/>
    </source>
</evidence>
<dbReference type="CDD" id="cd22849">
    <property type="entry name" value="NuzM"/>
    <property type="match status" value="1"/>
</dbReference>
<accession>A0ABR3GTN4</accession>
<organism evidence="1 2">
    <name type="scientific">Discina gigas</name>
    <dbReference type="NCBI Taxonomy" id="1032678"/>
    <lineage>
        <taxon>Eukaryota</taxon>
        <taxon>Fungi</taxon>
        <taxon>Dikarya</taxon>
        <taxon>Ascomycota</taxon>
        <taxon>Pezizomycotina</taxon>
        <taxon>Pezizomycetes</taxon>
        <taxon>Pezizales</taxon>
        <taxon>Discinaceae</taxon>
        <taxon>Discina</taxon>
    </lineage>
</organism>
<protein>
    <submittedName>
        <fullName evidence="1">Uncharacterized protein</fullName>
    </submittedName>
</protein>